<dbReference type="PANTHER" id="PTHR12558:SF13">
    <property type="entry name" value="CELL DIVISION CYCLE PROTEIN 27 HOMOLOG"/>
    <property type="match status" value="1"/>
</dbReference>
<sequence>MNFPALIRSAIQREHQREFTKAFNLYKEALSFTKNPKTILKILNRQAWCQYHIGNTRETLSLFQEIISKYSKEPESYLYYSNYLIKINNFKQAKKILTKGIDLYPDQLELYLTLASLLKDTDRSNEAITILKQALAQEKLSRGKGILRKDIWAELGHLYYQRGNYNSALVSLKTSMRMDSDENFLHYDMIAQCYLKVADHKNALKFIDLYIQYFGESDSDILIIKARAHAQLGENHLACASLLQAYSMENGLKLKAEDMIDFAPLLQTGFFDTLENVEIEDP</sequence>
<evidence type="ECO:0000256" key="1">
    <source>
        <dbReference type="PROSITE-ProRule" id="PRU00339"/>
    </source>
</evidence>
<protein>
    <submittedName>
        <fullName evidence="2">Tetratricopeptide repeat protein</fullName>
    </submittedName>
</protein>
<dbReference type="InterPro" id="IPR019734">
    <property type="entry name" value="TPR_rpt"/>
</dbReference>
<gene>
    <name evidence="2" type="ORF">LEP1GSC081_4502</name>
</gene>
<evidence type="ECO:0000313" key="2">
    <source>
        <dbReference type="EMBL" id="EKO15125.1"/>
    </source>
</evidence>
<keyword evidence="1" id="KW-0802">TPR repeat</keyword>
<feature type="repeat" description="TPR" evidence="1">
    <location>
        <begin position="149"/>
        <end position="182"/>
    </location>
</feature>
<dbReference type="PROSITE" id="PS50005">
    <property type="entry name" value="TPR"/>
    <property type="match status" value="2"/>
</dbReference>
<organism evidence="2 3">
    <name type="scientific">Leptospira kirschneri str. H1</name>
    <dbReference type="NCBI Taxonomy" id="1049966"/>
    <lineage>
        <taxon>Bacteria</taxon>
        <taxon>Pseudomonadati</taxon>
        <taxon>Spirochaetota</taxon>
        <taxon>Spirochaetia</taxon>
        <taxon>Leptospirales</taxon>
        <taxon>Leptospiraceae</taxon>
        <taxon>Leptospira</taxon>
    </lineage>
</organism>
<name>A0A0E2B1L0_9LEPT</name>
<accession>A0A0E2B1L0</accession>
<reference evidence="2 3" key="1">
    <citation type="submission" date="2012-10" db="EMBL/GenBank/DDBJ databases">
        <authorList>
            <person name="Harkins D.M."/>
            <person name="Durkin A.S."/>
            <person name="Brinkac L.M."/>
            <person name="Selengut J.D."/>
            <person name="Sanka R."/>
            <person name="DePew J."/>
            <person name="Purushe J."/>
            <person name="Peacock S.J."/>
            <person name="Thaipadungpanit J."/>
            <person name="Wuthiekanun V.W."/>
            <person name="Day N.P."/>
            <person name="Vinetz J.M."/>
            <person name="Sutton G.G."/>
            <person name="Nelson W.C."/>
            <person name="Fouts D.E."/>
        </authorList>
    </citation>
    <scope>NUCLEOTIDE SEQUENCE [LARGE SCALE GENOMIC DNA]</scope>
    <source>
        <strain evidence="2 3">H1</strain>
    </source>
</reference>
<dbReference type="SUPFAM" id="SSF48452">
    <property type="entry name" value="TPR-like"/>
    <property type="match status" value="1"/>
</dbReference>
<evidence type="ECO:0000313" key="3">
    <source>
        <dbReference type="Proteomes" id="UP000006253"/>
    </source>
</evidence>
<dbReference type="Pfam" id="PF13174">
    <property type="entry name" value="TPR_6"/>
    <property type="match status" value="1"/>
</dbReference>
<dbReference type="SMART" id="SM00028">
    <property type="entry name" value="TPR"/>
    <property type="match status" value="6"/>
</dbReference>
<dbReference type="InterPro" id="IPR011990">
    <property type="entry name" value="TPR-like_helical_dom_sf"/>
</dbReference>
<dbReference type="Pfam" id="PF14559">
    <property type="entry name" value="TPR_19"/>
    <property type="match status" value="1"/>
</dbReference>
<dbReference type="Proteomes" id="UP000006253">
    <property type="component" value="Unassembled WGS sequence"/>
</dbReference>
<dbReference type="RefSeq" id="WP_004765942.1">
    <property type="nucleotide sequence ID" value="NZ_AHMY02000050.1"/>
</dbReference>
<comment type="caution">
    <text evidence="2">The sequence shown here is derived from an EMBL/GenBank/DDBJ whole genome shotgun (WGS) entry which is preliminary data.</text>
</comment>
<dbReference type="Pfam" id="PF13181">
    <property type="entry name" value="TPR_8"/>
    <property type="match status" value="1"/>
</dbReference>
<dbReference type="Gene3D" id="1.25.40.10">
    <property type="entry name" value="Tetratricopeptide repeat domain"/>
    <property type="match status" value="1"/>
</dbReference>
<feature type="repeat" description="TPR" evidence="1">
    <location>
        <begin position="74"/>
        <end position="107"/>
    </location>
</feature>
<dbReference type="EMBL" id="AHMY02000050">
    <property type="protein sequence ID" value="EKO15125.1"/>
    <property type="molecule type" value="Genomic_DNA"/>
</dbReference>
<dbReference type="PANTHER" id="PTHR12558">
    <property type="entry name" value="CELL DIVISION CYCLE 16,23,27"/>
    <property type="match status" value="1"/>
</dbReference>
<dbReference type="AlphaFoldDB" id="A0A0E2B1L0"/>
<proteinExistence type="predicted"/>